<evidence type="ECO:0000313" key="2">
    <source>
        <dbReference type="EMBL" id="NJC74250.1"/>
    </source>
</evidence>
<protein>
    <recommendedName>
        <fullName evidence="4">LPXTG cell wall anchor domain-containing protein</fullName>
    </recommendedName>
</protein>
<comment type="caution">
    <text evidence="2">The sequence shown here is derived from an EMBL/GenBank/DDBJ whole genome shotgun (WGS) entry which is preliminary data.</text>
</comment>
<keyword evidence="1" id="KW-0812">Transmembrane</keyword>
<keyword evidence="1" id="KW-1133">Transmembrane helix</keyword>
<keyword evidence="1" id="KW-0472">Membrane</keyword>
<feature type="transmembrane region" description="Helical" evidence="1">
    <location>
        <begin position="16"/>
        <end position="38"/>
    </location>
</feature>
<evidence type="ECO:0000256" key="1">
    <source>
        <dbReference type="SAM" id="Phobius"/>
    </source>
</evidence>
<name>A0ABX0Y747_9ACTN</name>
<proteinExistence type="predicted"/>
<sequence length="51" mass="5401">MDAPAAPVRPAASTPLGVWLLLAGGVLVVLGAALVVLVRVLRRRRRVRFAV</sequence>
<evidence type="ECO:0008006" key="4">
    <source>
        <dbReference type="Google" id="ProtNLM"/>
    </source>
</evidence>
<organism evidence="2 3">
    <name type="scientific">Planosporangium thailandense</name>
    <dbReference type="NCBI Taxonomy" id="765197"/>
    <lineage>
        <taxon>Bacteria</taxon>
        <taxon>Bacillati</taxon>
        <taxon>Actinomycetota</taxon>
        <taxon>Actinomycetes</taxon>
        <taxon>Micromonosporales</taxon>
        <taxon>Micromonosporaceae</taxon>
        <taxon>Planosporangium</taxon>
    </lineage>
</organism>
<reference evidence="2 3" key="1">
    <citation type="submission" date="2020-03" db="EMBL/GenBank/DDBJ databases">
        <title>WGS of the type strain of Planosporangium spp.</title>
        <authorList>
            <person name="Thawai C."/>
        </authorList>
    </citation>
    <scope>NUCLEOTIDE SEQUENCE [LARGE SCALE GENOMIC DNA]</scope>
    <source>
        <strain evidence="2 3">TBRC 5610</strain>
    </source>
</reference>
<gene>
    <name evidence="2" type="ORF">HC031_31725</name>
</gene>
<keyword evidence="3" id="KW-1185">Reference proteome</keyword>
<accession>A0ABX0Y747</accession>
<evidence type="ECO:0000313" key="3">
    <source>
        <dbReference type="Proteomes" id="UP000722989"/>
    </source>
</evidence>
<dbReference type="RefSeq" id="WP_167929153.1">
    <property type="nucleotide sequence ID" value="NZ_JAATVY010000052.1"/>
</dbReference>
<dbReference type="Proteomes" id="UP000722989">
    <property type="component" value="Unassembled WGS sequence"/>
</dbReference>
<dbReference type="EMBL" id="JAATVY010000052">
    <property type="protein sequence ID" value="NJC74250.1"/>
    <property type="molecule type" value="Genomic_DNA"/>
</dbReference>